<name>A0A172WGU5_9EURY</name>
<dbReference type="Pfam" id="PF00271">
    <property type="entry name" value="Helicase_C"/>
    <property type="match status" value="1"/>
</dbReference>
<feature type="domain" description="Helicase C-terminal" evidence="2">
    <location>
        <begin position="4"/>
        <end position="30"/>
    </location>
</feature>
<gene>
    <name evidence="4" type="ORF">A7C91_05380</name>
</gene>
<dbReference type="InterPro" id="IPR001650">
    <property type="entry name" value="Helicase_C-like"/>
</dbReference>
<feature type="domain" description="Protein NO VEIN C-terminal" evidence="3">
    <location>
        <begin position="343"/>
        <end position="438"/>
    </location>
</feature>
<dbReference type="Gene3D" id="3.40.50.300">
    <property type="entry name" value="P-loop containing nucleotide triphosphate hydrolases"/>
    <property type="match status" value="1"/>
</dbReference>
<evidence type="ECO:0000259" key="2">
    <source>
        <dbReference type="Pfam" id="PF00271"/>
    </source>
</evidence>
<dbReference type="KEGG" id="tpie:A7C91_05380"/>
<dbReference type="STRING" id="1712654.A7C91_05380"/>
<dbReference type="InterPro" id="IPR027417">
    <property type="entry name" value="P-loop_NTPase"/>
</dbReference>
<protein>
    <submittedName>
        <fullName evidence="4">Uncharacterized protein</fullName>
    </submittedName>
</protein>
<sequence length="472" mass="55042">MQIANVVVNYESPWTPIKLEQRIGRVWRLGQEKEVFVYNLFLATRADLDIANALYVKLLNIHEALSDTRAILGEKIHAAYEKDVGSVDQIFEPVSELGEVKIKGRRRKITEYRIALSQITGEFDELMELIARQIADLKDEIFRKRIYPTEIAEFIKEQLQRLGVGDSEKIEKLLLDVVNLCSLEVRNVHEIYELLKTIDGRIPEILVILDDKEGVDYIVIATVKFAEHEMKIPLVVFGDDIKMGIDALKYIIEVVKRSIVPDDIYYEKQIRPGIGIKSMIKIKLEERFNSLLRPYREYSSKYGGLWKDVGIKNIRLEILTTVLRLPSTPGNPEEYDESFRKKVEMAAVEFVKRYEEREGRVIEDRQNTMKFDFYTYPKNEKDVQEGMRRGERYIEVKGHARGAVFSILPKGEFEFAKSRGDKYWLYVVYNALSDNPILATIRDPISKLAIEKEKRTKVIKEEVYKVYFKPRI</sequence>
<dbReference type="AlphaFoldDB" id="A0A172WGU5"/>
<dbReference type="CDD" id="cd18793">
    <property type="entry name" value="SF2_C_SNF"/>
    <property type="match status" value="1"/>
</dbReference>
<evidence type="ECO:0000313" key="4">
    <source>
        <dbReference type="EMBL" id="ANF22663.1"/>
    </source>
</evidence>
<proteinExistence type="predicted"/>
<evidence type="ECO:0000313" key="5">
    <source>
        <dbReference type="Proteomes" id="UP000076969"/>
    </source>
</evidence>
<dbReference type="Pfam" id="PF13020">
    <property type="entry name" value="NOV_C"/>
    <property type="match status" value="1"/>
</dbReference>
<dbReference type="EMBL" id="CP015520">
    <property type="protein sequence ID" value="ANF22663.1"/>
    <property type="molecule type" value="Genomic_DNA"/>
</dbReference>
<evidence type="ECO:0000256" key="1">
    <source>
        <dbReference type="ARBA" id="ARBA00022801"/>
    </source>
</evidence>
<reference evidence="5" key="1">
    <citation type="journal article" date="2016" name="Syst. Appl. Microbiol.">
        <title>Thermococcus piezophilus sp. nov., a novel hyperthermophilic and piezophilic archaeon with a broad pressure range for growth, isolated from a deepest hydrothermal vent at the Mid-Cayman Rise.</title>
        <authorList>
            <person name="Dalmasso C."/>
            <person name="Oger P."/>
            <person name="Selva G."/>
            <person name="Courtine D."/>
            <person name="L'Haridon S."/>
            <person name="Garlaschelli A."/>
            <person name="Roussel E."/>
            <person name="Miyazaki J."/>
            <person name="Reveillaud J."/>
            <person name="Jebbar M."/>
            <person name="Takai K."/>
            <person name="Maignien L."/>
            <person name="Alain K."/>
        </authorList>
    </citation>
    <scope>NUCLEOTIDE SEQUENCE [LARGE SCALE GENOMIC DNA]</scope>
    <source>
        <strain evidence="5">CDGS</strain>
    </source>
</reference>
<dbReference type="InterPro" id="IPR024975">
    <property type="entry name" value="NOV_C"/>
</dbReference>
<evidence type="ECO:0000259" key="3">
    <source>
        <dbReference type="Pfam" id="PF13020"/>
    </source>
</evidence>
<keyword evidence="1" id="KW-0378">Hydrolase</keyword>
<keyword evidence="5" id="KW-1185">Reference proteome</keyword>
<accession>A0A172WGU5</accession>
<dbReference type="GO" id="GO:0016787">
    <property type="term" value="F:hydrolase activity"/>
    <property type="evidence" value="ECO:0007669"/>
    <property type="project" value="UniProtKB-KW"/>
</dbReference>
<dbReference type="Proteomes" id="UP000076969">
    <property type="component" value="Chromosome"/>
</dbReference>
<organism evidence="4 5">
    <name type="scientific">Thermococcus piezophilus</name>
    <dbReference type="NCBI Taxonomy" id="1712654"/>
    <lineage>
        <taxon>Archaea</taxon>
        <taxon>Methanobacteriati</taxon>
        <taxon>Methanobacteriota</taxon>
        <taxon>Thermococci</taxon>
        <taxon>Thermococcales</taxon>
        <taxon>Thermococcaceae</taxon>
        <taxon>Thermococcus</taxon>
    </lineage>
</organism>
<dbReference type="SUPFAM" id="SSF52540">
    <property type="entry name" value="P-loop containing nucleoside triphosphate hydrolases"/>
    <property type="match status" value="1"/>
</dbReference>
<dbReference type="InterPro" id="IPR049730">
    <property type="entry name" value="SNF2/RAD54-like_C"/>
</dbReference>